<keyword evidence="1" id="KW-0812">Transmembrane</keyword>
<reference evidence="2 5" key="2">
    <citation type="submission" date="2019-07" db="EMBL/GenBank/DDBJ databases">
        <title>Whole genome shotgun sequence of Myxococcus fulvus NBRC 100333.</title>
        <authorList>
            <person name="Hosoyama A."/>
            <person name="Uohara A."/>
            <person name="Ohji S."/>
            <person name="Ichikawa N."/>
        </authorList>
    </citation>
    <scope>NUCLEOTIDE SEQUENCE [LARGE SCALE GENOMIC DNA]</scope>
    <source>
        <strain evidence="2 5">NBRC 100333</strain>
    </source>
</reference>
<keyword evidence="4" id="KW-1185">Reference proteome</keyword>
<name>A0A511STG9_MYXFU</name>
<sequence>MSSPLPTRAREGLFILGASVLGTLLFFHRLLASGGVFCERDMLRVYAPTREYWATCVSQGAWPSWYPFNALGQPFAGATVTGAFHPANVLMLLFDGPVALTVMVLACYPLAATGTYLFLRARRAGIEASVLGALAFTLSGYLVSLTSNLLYLQAAAMLPWLLLFSDAVLTRASRAAAGALGVTLALVLLAGDPQGFTVGGATVALVVLLGPLGEGVSRRRAVLVAAAGLLLAVVVSTAQLWASASVLPETFAQRRTAEAAQLWSVHPLRVLDLVVGNVLALEPPLRGAVAQGLLGLGTTDFWARSLYVGVPVLFLAGVAAWARRRERWVQLALGFVGVAGLLMLGRHTPLYGWVYELLPPWRAFRYPEKLTVHVAFWLAVLAAWGADALLERTRDERRRTAWGLLGTGVGVLLLAMTGMGLGLVESLRGLYSGPAEVWREVARQLGERLTVEAACVAVSCIAMGGVALLRIPSRRVGVAWVALLSVDLGRATEPAYVSCERGLLEAPPPFVETLQQRVGAPLQGRARVFTASGISLPETMEGLTPDETQVAGARVVLAADSAASWGVESANWYLPALSARVADLLKDPQAWWNRFGPLAGVGYFVADEQQVKARGLQSTVVATSEPFRVALLAHPRPSSRVYLAAPRCVASAEEGLALLSSPGFVPGQQAVVECLAPLPTPPAGEPLGQATLERYGVDEVEVTVVAKHPAVLVLSDAYFSGWSATVDDVPTEVLVANHALRAVAVPPGAHRVVWRYSPPGEGASMAVSGLGLLVCLLLMVPWPRRARREDATSTAAPA</sequence>
<evidence type="ECO:0000313" key="4">
    <source>
        <dbReference type="Proteomes" id="UP000183760"/>
    </source>
</evidence>
<feature type="transmembrane region" description="Helical" evidence="1">
    <location>
        <begin position="402"/>
        <end position="424"/>
    </location>
</feature>
<evidence type="ECO:0000313" key="3">
    <source>
        <dbReference type="EMBL" id="SET14473.1"/>
    </source>
</evidence>
<dbReference type="InterPro" id="IPR018580">
    <property type="entry name" value="Uncharacterised_YfhO"/>
</dbReference>
<evidence type="ECO:0000313" key="5">
    <source>
        <dbReference type="Proteomes" id="UP000321514"/>
    </source>
</evidence>
<dbReference type="AlphaFoldDB" id="A0A511STG9"/>
<dbReference type="OrthoDB" id="5499987at2"/>
<comment type="caution">
    <text evidence="2">The sequence shown here is derived from an EMBL/GenBank/DDBJ whole genome shotgun (WGS) entry which is preliminary data.</text>
</comment>
<proteinExistence type="predicted"/>
<dbReference type="STRING" id="1334629.MFUL124B02_07085"/>
<dbReference type="RefSeq" id="WP_074949635.1">
    <property type="nucleotide sequence ID" value="NZ_BJXR01000006.1"/>
</dbReference>
<feature type="transmembrane region" description="Helical" evidence="1">
    <location>
        <begin position="301"/>
        <end position="321"/>
    </location>
</feature>
<keyword evidence="1" id="KW-0472">Membrane</keyword>
<feature type="transmembrane region" description="Helical" evidence="1">
    <location>
        <begin position="12"/>
        <end position="32"/>
    </location>
</feature>
<dbReference type="Pfam" id="PF09586">
    <property type="entry name" value="YfhO"/>
    <property type="match status" value="1"/>
</dbReference>
<dbReference type="EMBL" id="BJXR01000006">
    <property type="protein sequence ID" value="GEN05221.1"/>
    <property type="molecule type" value="Genomic_DNA"/>
</dbReference>
<dbReference type="EMBL" id="FOIB01000001">
    <property type="protein sequence ID" value="SET14473.1"/>
    <property type="molecule type" value="Genomic_DNA"/>
</dbReference>
<dbReference type="Proteomes" id="UP000183760">
    <property type="component" value="Unassembled WGS sequence"/>
</dbReference>
<dbReference type="PANTHER" id="PTHR38454">
    <property type="entry name" value="INTEGRAL MEMBRANE PROTEIN-RELATED"/>
    <property type="match status" value="1"/>
</dbReference>
<gene>
    <name evidence="2" type="ORF">MFU01_02580</name>
    <name evidence="3" type="ORF">SAMN05443572_1011234</name>
</gene>
<organism evidence="2 5">
    <name type="scientific">Myxococcus fulvus</name>
    <dbReference type="NCBI Taxonomy" id="33"/>
    <lineage>
        <taxon>Bacteria</taxon>
        <taxon>Pseudomonadati</taxon>
        <taxon>Myxococcota</taxon>
        <taxon>Myxococcia</taxon>
        <taxon>Myxococcales</taxon>
        <taxon>Cystobacterineae</taxon>
        <taxon>Myxococcaceae</taxon>
        <taxon>Myxococcus</taxon>
    </lineage>
</organism>
<feature type="transmembrane region" description="Helical" evidence="1">
    <location>
        <begin position="328"/>
        <end position="350"/>
    </location>
</feature>
<feature type="transmembrane region" description="Helical" evidence="1">
    <location>
        <begin position="126"/>
        <end position="143"/>
    </location>
</feature>
<protein>
    <submittedName>
        <fullName evidence="3">Membrane protein YfhO</fullName>
    </submittedName>
</protein>
<evidence type="ECO:0000256" key="1">
    <source>
        <dbReference type="SAM" id="Phobius"/>
    </source>
</evidence>
<feature type="transmembrane region" description="Helical" evidence="1">
    <location>
        <begin position="221"/>
        <end position="242"/>
    </location>
</feature>
<keyword evidence="1" id="KW-1133">Transmembrane helix</keyword>
<reference evidence="3 4" key="1">
    <citation type="submission" date="2016-10" db="EMBL/GenBank/DDBJ databases">
        <authorList>
            <person name="Varghese N."/>
            <person name="Submissions S."/>
        </authorList>
    </citation>
    <scope>NUCLEOTIDE SEQUENCE [LARGE SCALE GENOMIC DNA]</scope>
    <source>
        <strain evidence="3 4">DSM 16525</strain>
    </source>
</reference>
<dbReference type="PANTHER" id="PTHR38454:SF1">
    <property type="entry name" value="INTEGRAL MEMBRANE PROTEIN"/>
    <property type="match status" value="1"/>
</dbReference>
<feature type="transmembrane region" description="Helical" evidence="1">
    <location>
        <begin position="98"/>
        <end position="119"/>
    </location>
</feature>
<accession>A0A511STG9</accession>
<evidence type="ECO:0000313" key="2">
    <source>
        <dbReference type="EMBL" id="GEN05221.1"/>
    </source>
</evidence>
<feature type="transmembrane region" description="Helical" evidence="1">
    <location>
        <begin position="196"/>
        <end position="214"/>
    </location>
</feature>
<dbReference type="Proteomes" id="UP000321514">
    <property type="component" value="Unassembled WGS sequence"/>
</dbReference>
<feature type="transmembrane region" description="Helical" evidence="1">
    <location>
        <begin position="370"/>
        <end position="390"/>
    </location>
</feature>